<sequence length="579" mass="63095">MNDPALHDPVAAYDAQASRLAAEYERVDQVAYRSTFSDLIRPGADHLALDVGAGSGRDAAWLAALGYDVVAVEPAAGMRTEARKLHRNDRIRWLDDRLPGLNATHALALSFDLILLSGVWQHVAPQDRHRAFRKLATLLKPGGLFIVTLRQGPAPPDRPMYDVTTGEIEALARNHGLAIARVAPAADALGRPGVAWTTLAMTLPDDGTGALPLLRGIVLNDDKSSTYKLGLLRAIAKIADRTPSFGVPHPTDDSVEVPLGAVALNWVRMYLPLVRCGLPQMPGNAGPDGLGFAKEGFRALLADGIAPLDLRVGATFSGERAKAVAGAIADASRTIATMPANFIRYPNSEQRVFTAATARSSRGSAIALGADALGAFGRLAVPGHVWRTMQRLGVWIEPVLAAEWARLMRAYMERQGRSTVPGELEAALAWIEPRRDVSVARDIAVDRLRRGERLHCVWSDRPLSDTTLDIDHCLPWSAWPCGDLWNLMPSHRTLNQREKRDFLPSANALAAARTAIITWWDNAWMSNEALAARFACEAGAALPVEMTATRDAIFDGLTWRRLRLRQDQQLTEWAGLPIN</sequence>
<evidence type="ECO:0000313" key="3">
    <source>
        <dbReference type="Proteomes" id="UP000199586"/>
    </source>
</evidence>
<dbReference type="SUPFAM" id="SSF53335">
    <property type="entry name" value="S-adenosyl-L-methionine-dependent methyltransferases"/>
    <property type="match status" value="1"/>
</dbReference>
<dbReference type="GO" id="GO:0032259">
    <property type="term" value="P:methylation"/>
    <property type="evidence" value="ECO:0007669"/>
    <property type="project" value="UniProtKB-KW"/>
</dbReference>
<dbReference type="OrthoDB" id="7348755at2"/>
<keyword evidence="2" id="KW-0489">Methyltransferase</keyword>
<dbReference type="EMBL" id="FOXP01000001">
    <property type="protein sequence ID" value="SFP41862.1"/>
    <property type="molecule type" value="Genomic_DNA"/>
</dbReference>
<organism evidence="2 3">
    <name type="scientific">Sphingomonas rubra</name>
    <dbReference type="NCBI Taxonomy" id="634430"/>
    <lineage>
        <taxon>Bacteria</taxon>
        <taxon>Pseudomonadati</taxon>
        <taxon>Pseudomonadota</taxon>
        <taxon>Alphaproteobacteria</taxon>
        <taxon>Sphingomonadales</taxon>
        <taxon>Sphingomonadaceae</taxon>
        <taxon>Sphingomonas</taxon>
    </lineage>
</organism>
<accession>A0A1I5Q6J8</accession>
<dbReference type="Gene3D" id="3.40.50.150">
    <property type="entry name" value="Vaccinia Virus protein VP39"/>
    <property type="match status" value="1"/>
</dbReference>
<proteinExistence type="predicted"/>
<feature type="domain" description="Methyltransferase type 11" evidence="1">
    <location>
        <begin position="49"/>
        <end position="147"/>
    </location>
</feature>
<protein>
    <submittedName>
        <fullName evidence="2">Methyltransferase domain-containing protein</fullName>
    </submittedName>
</protein>
<dbReference type="InterPro" id="IPR050508">
    <property type="entry name" value="Methyltransf_Superfamily"/>
</dbReference>
<dbReference type="InterPro" id="IPR013216">
    <property type="entry name" value="Methyltransf_11"/>
</dbReference>
<dbReference type="CDD" id="cd02440">
    <property type="entry name" value="AdoMet_MTases"/>
    <property type="match status" value="1"/>
</dbReference>
<dbReference type="InterPro" id="IPR029063">
    <property type="entry name" value="SAM-dependent_MTases_sf"/>
</dbReference>
<dbReference type="GO" id="GO:0008757">
    <property type="term" value="F:S-adenosylmethionine-dependent methyltransferase activity"/>
    <property type="evidence" value="ECO:0007669"/>
    <property type="project" value="InterPro"/>
</dbReference>
<dbReference type="Pfam" id="PF08241">
    <property type="entry name" value="Methyltransf_11"/>
    <property type="match status" value="1"/>
</dbReference>
<dbReference type="RefSeq" id="WP_093330729.1">
    <property type="nucleotide sequence ID" value="NZ_FOXP01000001.1"/>
</dbReference>
<keyword evidence="3" id="KW-1185">Reference proteome</keyword>
<dbReference type="AlphaFoldDB" id="A0A1I5Q6J8"/>
<dbReference type="STRING" id="634430.SAMN04488241_101489"/>
<dbReference type="Gene3D" id="1.10.30.50">
    <property type="match status" value="1"/>
</dbReference>
<name>A0A1I5Q6J8_9SPHN</name>
<keyword evidence="2" id="KW-0808">Transferase</keyword>
<evidence type="ECO:0000313" key="2">
    <source>
        <dbReference type="EMBL" id="SFP41862.1"/>
    </source>
</evidence>
<dbReference type="PANTHER" id="PTHR42912">
    <property type="entry name" value="METHYLTRANSFERASE"/>
    <property type="match status" value="1"/>
</dbReference>
<dbReference type="Proteomes" id="UP000199586">
    <property type="component" value="Unassembled WGS sequence"/>
</dbReference>
<gene>
    <name evidence="2" type="ORF">SAMN04488241_101489</name>
</gene>
<evidence type="ECO:0000259" key="1">
    <source>
        <dbReference type="Pfam" id="PF08241"/>
    </source>
</evidence>
<reference evidence="2 3" key="1">
    <citation type="submission" date="2016-10" db="EMBL/GenBank/DDBJ databases">
        <authorList>
            <person name="de Groot N.N."/>
        </authorList>
    </citation>
    <scope>NUCLEOTIDE SEQUENCE [LARGE SCALE GENOMIC DNA]</scope>
    <source>
        <strain evidence="2 3">CGMCC 1.9113</strain>
    </source>
</reference>